<dbReference type="STRING" id="1036779.SAMN04515666_11487"/>
<gene>
    <name evidence="2" type="ORF">SAMN04515666_11487</name>
</gene>
<evidence type="ECO:0008006" key="4">
    <source>
        <dbReference type="Google" id="ProtNLM"/>
    </source>
</evidence>
<dbReference type="OrthoDB" id="7870353at2"/>
<dbReference type="Proteomes" id="UP000199664">
    <property type="component" value="Unassembled WGS sequence"/>
</dbReference>
<dbReference type="RefSeq" id="WP_091842483.1">
    <property type="nucleotide sequence ID" value="NZ_FOAN01000014.1"/>
</dbReference>
<proteinExistence type="predicted"/>
<sequence>MRTLIALALLACLCGIGAAGAAPSGKIDQARIGEARAAAVAQERVMGEVIDVELDDAEDDEPGDEVYEVRLLTPAGDVISVRIAAIDGRYLSAEGPDLARALRGSATKRPAP</sequence>
<protein>
    <recommendedName>
        <fullName evidence="4">Peptidase propeptide and YPEB domain-containing protein</fullName>
    </recommendedName>
</protein>
<feature type="chain" id="PRO_5011462953" description="Peptidase propeptide and YPEB domain-containing protein" evidence="1">
    <location>
        <begin position="22"/>
        <end position="112"/>
    </location>
</feature>
<keyword evidence="3" id="KW-1185">Reference proteome</keyword>
<dbReference type="Gene3D" id="3.10.450.40">
    <property type="match status" value="1"/>
</dbReference>
<accession>A0A1H7ZI72</accession>
<evidence type="ECO:0000256" key="1">
    <source>
        <dbReference type="SAM" id="SignalP"/>
    </source>
</evidence>
<dbReference type="AlphaFoldDB" id="A0A1H7ZI72"/>
<evidence type="ECO:0000313" key="3">
    <source>
        <dbReference type="Proteomes" id="UP000199664"/>
    </source>
</evidence>
<organism evidence="2 3">
    <name type="scientific">Bosea lupini</name>
    <dbReference type="NCBI Taxonomy" id="1036779"/>
    <lineage>
        <taxon>Bacteria</taxon>
        <taxon>Pseudomonadati</taxon>
        <taxon>Pseudomonadota</taxon>
        <taxon>Alphaproteobacteria</taxon>
        <taxon>Hyphomicrobiales</taxon>
        <taxon>Boseaceae</taxon>
        <taxon>Bosea</taxon>
    </lineage>
</organism>
<name>A0A1H7ZI72_9HYPH</name>
<keyword evidence="1" id="KW-0732">Signal</keyword>
<reference evidence="3" key="1">
    <citation type="submission" date="2016-10" db="EMBL/GenBank/DDBJ databases">
        <authorList>
            <person name="Varghese N."/>
            <person name="Submissions S."/>
        </authorList>
    </citation>
    <scope>NUCLEOTIDE SEQUENCE [LARGE SCALE GENOMIC DNA]</scope>
    <source>
        <strain evidence="3">LMG 26383,CCUG 61248,R- 45681</strain>
    </source>
</reference>
<feature type="signal peptide" evidence="1">
    <location>
        <begin position="1"/>
        <end position="21"/>
    </location>
</feature>
<dbReference type="EMBL" id="FOAN01000014">
    <property type="protein sequence ID" value="SEM57199.1"/>
    <property type="molecule type" value="Genomic_DNA"/>
</dbReference>
<evidence type="ECO:0000313" key="2">
    <source>
        <dbReference type="EMBL" id="SEM57199.1"/>
    </source>
</evidence>